<accession>A0A8I3AC01</accession>
<dbReference type="Proteomes" id="UP000683000">
    <property type="component" value="Unassembled WGS sequence"/>
</dbReference>
<protein>
    <submittedName>
        <fullName evidence="1">Uncharacterized protein</fullName>
    </submittedName>
</protein>
<sequence>MAHHTTNPSPLRYYNAFDSAIQGPSSSGKVWTSSSNVEWAPLYRCASYKSSEHCMCSHALIFWGFADFVCKVNCHSFHG</sequence>
<dbReference type="AlphaFoldDB" id="A0A8I3AC01"/>
<name>A0A8I3AC01_9AGAM</name>
<organism evidence="1 2">
    <name type="scientific">Boletus reticuloceps</name>
    <dbReference type="NCBI Taxonomy" id="495285"/>
    <lineage>
        <taxon>Eukaryota</taxon>
        <taxon>Fungi</taxon>
        <taxon>Dikarya</taxon>
        <taxon>Basidiomycota</taxon>
        <taxon>Agaricomycotina</taxon>
        <taxon>Agaricomycetes</taxon>
        <taxon>Agaricomycetidae</taxon>
        <taxon>Boletales</taxon>
        <taxon>Boletineae</taxon>
        <taxon>Boletaceae</taxon>
        <taxon>Boletoideae</taxon>
        <taxon>Boletus</taxon>
    </lineage>
</organism>
<evidence type="ECO:0000313" key="1">
    <source>
        <dbReference type="EMBL" id="KAG6379786.1"/>
    </source>
</evidence>
<proteinExistence type="predicted"/>
<evidence type="ECO:0000313" key="2">
    <source>
        <dbReference type="Proteomes" id="UP000683000"/>
    </source>
</evidence>
<comment type="caution">
    <text evidence="1">The sequence shown here is derived from an EMBL/GenBank/DDBJ whole genome shotgun (WGS) entry which is preliminary data.</text>
</comment>
<dbReference type="EMBL" id="JAGFBS010000004">
    <property type="protein sequence ID" value="KAG6379786.1"/>
    <property type="molecule type" value="Genomic_DNA"/>
</dbReference>
<gene>
    <name evidence="1" type="ORF">JVT61DRAFT_10331</name>
</gene>
<keyword evidence="2" id="KW-1185">Reference proteome</keyword>
<reference evidence="1" key="1">
    <citation type="submission" date="2021-03" db="EMBL/GenBank/DDBJ databases">
        <title>Evolutionary innovations through gain and loss of genes in the ectomycorrhizal Boletales.</title>
        <authorList>
            <person name="Wu G."/>
            <person name="Miyauchi S."/>
            <person name="Morin E."/>
            <person name="Yang Z.-L."/>
            <person name="Xu J."/>
            <person name="Martin F.M."/>
        </authorList>
    </citation>
    <scope>NUCLEOTIDE SEQUENCE</scope>
    <source>
        <strain evidence="1">BR01</strain>
    </source>
</reference>